<dbReference type="InterPro" id="IPR000792">
    <property type="entry name" value="Tscrpt_reg_LuxR_C"/>
</dbReference>
<evidence type="ECO:0000256" key="1">
    <source>
        <dbReference type="ARBA" id="ARBA00023015"/>
    </source>
</evidence>
<dbReference type="PROSITE" id="PS50043">
    <property type="entry name" value="HTH_LUXR_2"/>
    <property type="match status" value="1"/>
</dbReference>
<gene>
    <name evidence="8" type="primary">fixJ</name>
    <name evidence="7" type="ORF">SAMEA2273558_03844</name>
    <name evidence="8" type="ORF">SAMEA4873559_05078</name>
</gene>
<feature type="domain" description="Response regulatory" evidence="6">
    <location>
        <begin position="1"/>
        <end position="115"/>
    </location>
</feature>
<dbReference type="CDD" id="cd06170">
    <property type="entry name" value="LuxR_C_like"/>
    <property type="match status" value="1"/>
</dbReference>
<dbReference type="GO" id="GO:0006355">
    <property type="term" value="P:regulation of DNA-templated transcription"/>
    <property type="evidence" value="ECO:0007669"/>
    <property type="project" value="InterPro"/>
</dbReference>
<evidence type="ECO:0000313" key="9">
    <source>
        <dbReference type="Proteomes" id="UP000077826"/>
    </source>
</evidence>
<dbReference type="GO" id="GO:0003677">
    <property type="term" value="F:DNA binding"/>
    <property type="evidence" value="ECO:0007669"/>
    <property type="project" value="UniProtKB-KW"/>
</dbReference>
<dbReference type="Proteomes" id="UP000077826">
    <property type="component" value="Unassembled WGS sequence"/>
</dbReference>
<reference evidence="8" key="1">
    <citation type="submission" date="2019-03" db="EMBL/GenBank/DDBJ databases">
        <authorList>
            <consortium name="Pathogen Informatics"/>
        </authorList>
    </citation>
    <scope>NUCLEOTIDE SEQUENCE</scope>
    <source>
        <strain evidence="8">5012STDY7626358</strain>
        <strain evidence="7">K480</strain>
        <strain evidence="9">k480</strain>
    </source>
</reference>
<evidence type="ECO:0000313" key="8">
    <source>
        <dbReference type="EMBL" id="VGM45738.1"/>
    </source>
</evidence>
<dbReference type="PANTHER" id="PTHR44688:SF16">
    <property type="entry name" value="DNA-BINDING TRANSCRIPTIONAL ACTIVATOR DEVR_DOSR"/>
    <property type="match status" value="1"/>
</dbReference>
<protein>
    <submittedName>
        <fullName evidence="8">Tetrathionate reductase two-component response regulator</fullName>
    </submittedName>
</protein>
<evidence type="ECO:0000256" key="4">
    <source>
        <dbReference type="PROSITE-ProRule" id="PRU00169"/>
    </source>
</evidence>
<dbReference type="AlphaFoldDB" id="A0A486V5H1"/>
<feature type="domain" description="HTH luxR-type" evidence="5">
    <location>
        <begin position="127"/>
        <end position="192"/>
    </location>
</feature>
<evidence type="ECO:0000256" key="3">
    <source>
        <dbReference type="ARBA" id="ARBA00023163"/>
    </source>
</evidence>
<dbReference type="Pfam" id="PF00072">
    <property type="entry name" value="Response_reg"/>
    <property type="match status" value="1"/>
</dbReference>
<dbReference type="PROSITE" id="PS00622">
    <property type="entry name" value="HTH_LUXR_1"/>
    <property type="match status" value="1"/>
</dbReference>
<dbReference type="RefSeq" id="WP_033128592.1">
    <property type="nucleotide sequence ID" value="NZ_CAAGXR010000015.1"/>
</dbReference>
<dbReference type="GO" id="GO:0000160">
    <property type="term" value="P:phosphorelay signal transduction system"/>
    <property type="evidence" value="ECO:0007669"/>
    <property type="project" value="InterPro"/>
</dbReference>
<evidence type="ECO:0000259" key="5">
    <source>
        <dbReference type="PROSITE" id="PS50043"/>
    </source>
</evidence>
<organism evidence="8">
    <name type="scientific">Klebsiella pneumoniae</name>
    <dbReference type="NCBI Taxonomy" id="573"/>
    <lineage>
        <taxon>Bacteria</taxon>
        <taxon>Pseudomonadati</taxon>
        <taxon>Pseudomonadota</taxon>
        <taxon>Gammaproteobacteria</taxon>
        <taxon>Enterobacterales</taxon>
        <taxon>Enterobacteriaceae</taxon>
        <taxon>Klebsiella/Raoultella group</taxon>
        <taxon>Klebsiella</taxon>
        <taxon>Klebsiella pneumoniae complex</taxon>
    </lineage>
</organism>
<dbReference type="Gene3D" id="3.40.50.2300">
    <property type="match status" value="1"/>
</dbReference>
<keyword evidence="4" id="KW-0597">Phosphoprotein</keyword>
<sequence length="193" mass="21732">MIHLVDDDEAVTNSCCFLLESQGYVVKCWNQSEQFLREAPLASVGIALLDMRMPGIDGHELFRLMREENSSLAVIFLTGHGDVPMAVKEIQCGAVDFLEKPIAATVLQLAIKKGYEHSASLAITNDLRKRFIKLTPKEKTVAQLVYSGLLNKDIAEQMNIALRTVEVHRSRVMEKMGVHNFADFLRRMSIIKE</sequence>
<dbReference type="SUPFAM" id="SSF52172">
    <property type="entry name" value="CheY-like"/>
    <property type="match status" value="1"/>
</dbReference>
<dbReference type="EMBL" id="FLDK01000009">
    <property type="protein sequence ID" value="SAT30991.1"/>
    <property type="molecule type" value="Genomic_DNA"/>
</dbReference>
<dbReference type="InterPro" id="IPR001789">
    <property type="entry name" value="Sig_transdc_resp-reg_receiver"/>
</dbReference>
<proteinExistence type="predicted"/>
<evidence type="ECO:0000259" key="6">
    <source>
        <dbReference type="PROSITE" id="PS50110"/>
    </source>
</evidence>
<dbReference type="InterPro" id="IPR036388">
    <property type="entry name" value="WH-like_DNA-bd_sf"/>
</dbReference>
<name>A0A486V5H1_KLEPN</name>
<feature type="modified residue" description="4-aspartylphosphate" evidence="4">
    <location>
        <position position="50"/>
    </location>
</feature>
<evidence type="ECO:0000313" key="7">
    <source>
        <dbReference type="EMBL" id="SAT30991.1"/>
    </source>
</evidence>
<dbReference type="Pfam" id="PF00196">
    <property type="entry name" value="GerE"/>
    <property type="match status" value="1"/>
</dbReference>
<dbReference type="PROSITE" id="PS50110">
    <property type="entry name" value="RESPONSE_REGULATORY"/>
    <property type="match status" value="1"/>
</dbReference>
<dbReference type="Gene3D" id="1.10.10.10">
    <property type="entry name" value="Winged helix-like DNA-binding domain superfamily/Winged helix DNA-binding domain"/>
    <property type="match status" value="1"/>
</dbReference>
<dbReference type="SMART" id="SM00448">
    <property type="entry name" value="REC"/>
    <property type="match status" value="1"/>
</dbReference>
<evidence type="ECO:0000256" key="2">
    <source>
        <dbReference type="ARBA" id="ARBA00023125"/>
    </source>
</evidence>
<dbReference type="PANTHER" id="PTHR44688">
    <property type="entry name" value="DNA-BINDING TRANSCRIPTIONAL ACTIVATOR DEVR_DOSR"/>
    <property type="match status" value="1"/>
</dbReference>
<keyword evidence="1" id="KW-0805">Transcription regulation</keyword>
<dbReference type="PRINTS" id="PR00038">
    <property type="entry name" value="HTHLUXR"/>
</dbReference>
<keyword evidence="2" id="KW-0238">DNA-binding</keyword>
<accession>A0A486V5H1</accession>
<dbReference type="InterPro" id="IPR011006">
    <property type="entry name" value="CheY-like_superfamily"/>
</dbReference>
<keyword evidence="3" id="KW-0804">Transcription</keyword>
<dbReference type="SMART" id="SM00421">
    <property type="entry name" value="HTH_LUXR"/>
    <property type="match status" value="1"/>
</dbReference>
<dbReference type="EMBL" id="CAAHDD010000019">
    <property type="protein sequence ID" value="VGM45738.1"/>
    <property type="molecule type" value="Genomic_DNA"/>
</dbReference>